<dbReference type="Proteomes" id="UP000195521">
    <property type="component" value="Unassembled WGS sequence"/>
</dbReference>
<feature type="compositionally biased region" description="Low complexity" evidence="1">
    <location>
        <begin position="43"/>
        <end position="60"/>
    </location>
</feature>
<name>A0A1Y1JLF3_PLAGO</name>
<dbReference type="OrthoDB" id="363990at2759"/>
<reference evidence="3" key="1">
    <citation type="submission" date="2017-04" db="EMBL/GenBank/DDBJ databases">
        <title>Plasmodium gonderi genome.</title>
        <authorList>
            <person name="Arisue N."/>
            <person name="Honma H."/>
            <person name="Kawai S."/>
            <person name="Tougan T."/>
            <person name="Tanabe K."/>
            <person name="Horii T."/>
        </authorList>
    </citation>
    <scope>NUCLEOTIDE SEQUENCE [LARGE SCALE GENOMIC DNA]</scope>
    <source>
        <strain evidence="3">ATCC 30045</strain>
    </source>
</reference>
<dbReference type="GeneID" id="39749032"/>
<organism evidence="2 3">
    <name type="scientific">Plasmodium gonderi</name>
    <dbReference type="NCBI Taxonomy" id="77519"/>
    <lineage>
        <taxon>Eukaryota</taxon>
        <taxon>Sar</taxon>
        <taxon>Alveolata</taxon>
        <taxon>Apicomplexa</taxon>
        <taxon>Aconoidasida</taxon>
        <taxon>Haemosporida</taxon>
        <taxon>Plasmodiidae</taxon>
        <taxon>Plasmodium</taxon>
        <taxon>Plasmodium (Plasmodium)</taxon>
    </lineage>
</organism>
<accession>A0A1Y1JLF3</accession>
<feature type="compositionally biased region" description="Polar residues" evidence="1">
    <location>
        <begin position="77"/>
        <end position="149"/>
    </location>
</feature>
<evidence type="ECO:0000313" key="3">
    <source>
        <dbReference type="Proteomes" id="UP000195521"/>
    </source>
</evidence>
<dbReference type="OMA" id="CDIYAKN"/>
<keyword evidence="3" id="KW-1185">Reference proteome</keyword>
<dbReference type="EMBL" id="BDQF01000013">
    <property type="protein sequence ID" value="GAW82295.1"/>
    <property type="molecule type" value="Genomic_DNA"/>
</dbReference>
<dbReference type="AlphaFoldDB" id="A0A1Y1JLF3"/>
<comment type="caution">
    <text evidence="2">The sequence shown here is derived from an EMBL/GenBank/DDBJ whole genome shotgun (WGS) entry which is preliminary data.</text>
</comment>
<evidence type="ECO:0000313" key="2">
    <source>
        <dbReference type="EMBL" id="GAW82295.1"/>
    </source>
</evidence>
<proteinExistence type="predicted"/>
<protein>
    <submittedName>
        <fullName evidence="2">Uncharacterized protein</fullName>
    </submittedName>
</protein>
<gene>
    <name evidence="2" type="ORF">PGO_122930</name>
</gene>
<dbReference type="RefSeq" id="XP_028544884.1">
    <property type="nucleotide sequence ID" value="XM_028689083.1"/>
</dbReference>
<sequence>MQDTESKKVKMKFKLNYVDKKNAINLSAMKNDLNSRINDLKGSTSSPSMNSTNTQNNNSSGGLAKRSALEKKPGKNVTKNIKINLAGSGSINKSGNTINQIKNGNANGSIKNDNSSGSNVSNQKNINRNVNSTNKVNITSKVKSPNSANSESLFYSCNTNLNDNMNFNDSLNIRDGLSVNDNLNLHDSLSLSDSINLNDSLNINNGTNNQECLNRSGNVNDYANNNNNGVLNAQIGGRANAPIGGGTNSQIGDVKNAQIGDVKNAQIRGVKNGPIGGGANTQNNSPNIFLHKNKHILKSNFKIYYKNELIPFSFLYHKILTILKSHYNNHITNNPVVANKGISFFHIENMLINFGFKGVDINNHALLSYLASSKQIKIDLNEKRICYMNPYVDITNITSLLNKINKHGFLYGYEINDDLINTNKDIYKWINTLLYEKKIRCIRSNNSHLRGKLKCKYLPSFCDIYAKNKCDNCFYNLKGYIFFPLSYEHIEQQRYLITNDIKNLWDEITLPNLDNILKEYKLKSTNKVFVNDNVPKRKNREDKFAPVVKKMKRIYNTHLFTADEIKNEFIHKK</sequence>
<evidence type="ECO:0000256" key="1">
    <source>
        <dbReference type="SAM" id="MobiDB-lite"/>
    </source>
</evidence>
<feature type="region of interest" description="Disordered" evidence="1">
    <location>
        <begin position="37"/>
        <end position="149"/>
    </location>
</feature>